<dbReference type="EMBL" id="JBHRVV010000001">
    <property type="protein sequence ID" value="MFC3459221.1"/>
    <property type="molecule type" value="Genomic_DNA"/>
</dbReference>
<organism evidence="1 2">
    <name type="scientific">Massilia haematophila</name>
    <dbReference type="NCBI Taxonomy" id="457923"/>
    <lineage>
        <taxon>Bacteria</taxon>
        <taxon>Pseudomonadati</taxon>
        <taxon>Pseudomonadota</taxon>
        <taxon>Betaproteobacteria</taxon>
        <taxon>Burkholderiales</taxon>
        <taxon>Oxalobacteraceae</taxon>
        <taxon>Telluria group</taxon>
        <taxon>Massilia</taxon>
    </lineage>
</organism>
<dbReference type="Pfam" id="PF05159">
    <property type="entry name" value="Capsule_synth"/>
    <property type="match status" value="2"/>
</dbReference>
<name>A0ABV7PJ46_9BURK</name>
<dbReference type="Proteomes" id="UP001595665">
    <property type="component" value="Unassembled WGS sequence"/>
</dbReference>
<keyword evidence="2" id="KW-1185">Reference proteome</keyword>
<dbReference type="CDD" id="cd16440">
    <property type="entry name" value="beta_Kdo_transferase_KpsC_1"/>
    <property type="match status" value="1"/>
</dbReference>
<reference evidence="2" key="1">
    <citation type="journal article" date="2019" name="Int. J. Syst. Evol. Microbiol.">
        <title>The Global Catalogue of Microorganisms (GCM) 10K type strain sequencing project: providing services to taxonomists for standard genome sequencing and annotation.</title>
        <authorList>
            <consortium name="The Broad Institute Genomics Platform"/>
            <consortium name="The Broad Institute Genome Sequencing Center for Infectious Disease"/>
            <person name="Wu L."/>
            <person name="Ma J."/>
        </authorList>
    </citation>
    <scope>NUCLEOTIDE SEQUENCE [LARGE SCALE GENOMIC DNA]</scope>
    <source>
        <strain evidence="2">CCM 7480</strain>
    </source>
</reference>
<gene>
    <name evidence="1" type="ORF">ACFOPH_13350</name>
</gene>
<dbReference type="RefSeq" id="WP_379735734.1">
    <property type="nucleotide sequence ID" value="NZ_JBHRVV010000001.1"/>
</dbReference>
<protein>
    <submittedName>
        <fullName evidence="1">Capsular polysaccharide biosynthesis protein</fullName>
    </submittedName>
</protein>
<comment type="caution">
    <text evidence="1">The sequence shown here is derived from an EMBL/GenBank/DDBJ whole genome shotgun (WGS) entry which is preliminary data.</text>
</comment>
<dbReference type="CDD" id="cd16439">
    <property type="entry name" value="beta_Kdo_transferase_KpsC_2"/>
    <property type="match status" value="1"/>
</dbReference>
<evidence type="ECO:0000313" key="2">
    <source>
        <dbReference type="Proteomes" id="UP001595665"/>
    </source>
</evidence>
<evidence type="ECO:0000313" key="1">
    <source>
        <dbReference type="EMBL" id="MFC3459221.1"/>
    </source>
</evidence>
<sequence length="695" mass="75596">MIGIFSGGIWRLPHLAAFMGKEVRRLRLTAIADPRGLDAVAGWGRRDTAQQARAYAARHKLPFLALEDGFLRSVGLGVAGAAPLSLVVDDLGIYYDATEPSRLEALIAGLAPDEEKQAQARRALGLIRRHKLSKYNHAPERALPPLAAPHAARVLVIDQTVGDVSVRLGGADHARFGAMLEAALGENPQAEIWVKTHPDVLSGKKSGYLPAAALSPHADARLQVLADDVSPLGLLAQVDKVYVVTSQMGFEALMLEKPVVCFGQPWYAGWGLTDDRHPGMEALRARRPVRRTLEQLFEAAYLHYARYIDPATGAPGSIFDVIDWLARNKAANDVARGTLYCVGMSLWKRAIVRPFLSGPSSRLRFVRSAQALARQSLAPDARIVMWGIREEARLGALARERGLPLWRMEDGFLRSVGLGSDLFRPVSLVLDTSGMYYDPASGSALEHLLATQELDADDLARAARFRQAYVSMKLSKYNLARSALQVEARGRRVLLVPGQVEDDASIMRGSPAVRTNLDLLRTVRAANPDACILYKAHPDVVAGNRRGAVPAEELAVLADGCVNEANIIDCILAADEVHTMTSLSGFEALLHGRAVHCYGGPFYAGWGLTNDHFALPARQRRVGLDGLVHAVMLAYPRYVLPGAPGFASAEQVMHHLARQANGADAALDTGWLARKLRKGRALLELLRGELRSHNA</sequence>
<dbReference type="InterPro" id="IPR007833">
    <property type="entry name" value="Capsule_polysaccharide_synth"/>
</dbReference>
<proteinExistence type="predicted"/>
<accession>A0ABV7PJ46</accession>